<comment type="caution">
    <text evidence="2">The sequence shown here is derived from an EMBL/GenBank/DDBJ whole genome shotgun (WGS) entry which is preliminary data.</text>
</comment>
<organism evidence="2 3">
    <name type="scientific">Rhizobium rhizoryzae</name>
    <dbReference type="NCBI Taxonomy" id="451876"/>
    <lineage>
        <taxon>Bacteria</taxon>
        <taxon>Pseudomonadati</taxon>
        <taxon>Pseudomonadota</taxon>
        <taxon>Alphaproteobacteria</taxon>
        <taxon>Hyphomicrobiales</taxon>
        <taxon>Rhizobiaceae</taxon>
        <taxon>Rhizobium/Agrobacterium group</taxon>
        <taxon>Rhizobium</taxon>
    </lineage>
</organism>
<keyword evidence="3" id="KW-1185">Reference proteome</keyword>
<proteinExistence type="predicted"/>
<feature type="compositionally biased region" description="Acidic residues" evidence="1">
    <location>
        <begin position="50"/>
        <end position="63"/>
    </location>
</feature>
<name>A0A7W6LKP0_9HYPH</name>
<evidence type="ECO:0000256" key="1">
    <source>
        <dbReference type="SAM" id="MobiDB-lite"/>
    </source>
</evidence>
<feature type="region of interest" description="Disordered" evidence="1">
    <location>
        <begin position="41"/>
        <end position="71"/>
    </location>
</feature>
<sequence length="71" mass="7779">MIDWRQEFQSGLANLVDRAVVSGARQADVFQAAIEQIERLQVANDRDPDPADDALEGEIEEPANDWPAAGS</sequence>
<gene>
    <name evidence="2" type="ORF">GGQ72_004731</name>
</gene>
<protein>
    <submittedName>
        <fullName evidence="2">Uncharacterized protein</fullName>
    </submittedName>
</protein>
<reference evidence="2 3" key="1">
    <citation type="submission" date="2020-08" db="EMBL/GenBank/DDBJ databases">
        <title>Genomic Encyclopedia of Type Strains, Phase IV (KMG-IV): sequencing the most valuable type-strain genomes for metagenomic binning, comparative biology and taxonomic classification.</title>
        <authorList>
            <person name="Goeker M."/>
        </authorList>
    </citation>
    <scope>NUCLEOTIDE SEQUENCE [LARGE SCALE GENOMIC DNA]</scope>
    <source>
        <strain evidence="2 3">DSM 29514</strain>
    </source>
</reference>
<accession>A0A7W6LKP0</accession>
<evidence type="ECO:0000313" key="2">
    <source>
        <dbReference type="EMBL" id="MBB4146161.1"/>
    </source>
</evidence>
<dbReference type="EMBL" id="JACIEC010000020">
    <property type="protein sequence ID" value="MBB4146161.1"/>
    <property type="molecule type" value="Genomic_DNA"/>
</dbReference>
<dbReference type="AlphaFoldDB" id="A0A7W6LKP0"/>
<dbReference type="Proteomes" id="UP000519897">
    <property type="component" value="Unassembled WGS sequence"/>
</dbReference>
<dbReference type="RefSeq" id="WP_210300919.1">
    <property type="nucleotide sequence ID" value="NZ_CP049249.1"/>
</dbReference>
<evidence type="ECO:0000313" key="3">
    <source>
        <dbReference type="Proteomes" id="UP000519897"/>
    </source>
</evidence>